<evidence type="ECO:0000256" key="2">
    <source>
        <dbReference type="ARBA" id="ARBA00022692"/>
    </source>
</evidence>
<reference evidence="6" key="1">
    <citation type="journal article" date="2015" name="Insect Biochem. Mol. Biol.">
        <title>An insight into the sialome of the horse fly, Tabanus bromius.</title>
        <authorList>
            <person name="Ribeiro J.M."/>
            <person name="Kazimirova M."/>
            <person name="Takac P."/>
            <person name="Andersen J.F."/>
            <person name="Francischetti I.M."/>
        </authorList>
    </citation>
    <scope>NUCLEOTIDE SEQUENCE</scope>
</reference>
<dbReference type="GO" id="GO:0022857">
    <property type="term" value="F:transmembrane transporter activity"/>
    <property type="evidence" value="ECO:0007669"/>
    <property type="project" value="InterPro"/>
</dbReference>
<feature type="transmembrane region" description="Helical" evidence="5">
    <location>
        <begin position="133"/>
        <end position="152"/>
    </location>
</feature>
<keyword evidence="3 5" id="KW-1133">Transmembrane helix</keyword>
<feature type="transmembrane region" description="Helical" evidence="5">
    <location>
        <begin position="158"/>
        <end position="176"/>
    </location>
</feature>
<feature type="transmembrane region" description="Helical" evidence="5">
    <location>
        <begin position="46"/>
        <end position="67"/>
    </location>
</feature>
<feature type="transmembrane region" description="Helical" evidence="5">
    <location>
        <begin position="398"/>
        <end position="418"/>
    </location>
</feature>
<feature type="transmembrane region" description="Helical" evidence="5">
    <location>
        <begin position="338"/>
        <end position="358"/>
    </location>
</feature>
<dbReference type="Pfam" id="PF00083">
    <property type="entry name" value="Sugar_tr"/>
    <property type="match status" value="1"/>
</dbReference>
<dbReference type="InterPro" id="IPR005828">
    <property type="entry name" value="MFS_sugar_transport-like"/>
</dbReference>
<feature type="transmembrane region" description="Helical" evidence="5">
    <location>
        <begin position="307"/>
        <end position="326"/>
    </location>
</feature>
<feature type="non-terminal residue" evidence="6">
    <location>
        <position position="1"/>
    </location>
</feature>
<keyword evidence="2 5" id="KW-0812">Transmembrane</keyword>
<dbReference type="AlphaFoldDB" id="A0A0K8TKB8"/>
<evidence type="ECO:0000256" key="3">
    <source>
        <dbReference type="ARBA" id="ARBA00022989"/>
    </source>
</evidence>
<dbReference type="PANTHER" id="PTHR48021">
    <property type="match status" value="1"/>
</dbReference>
<comment type="subcellular location">
    <subcellularLocation>
        <location evidence="1">Membrane</location>
    </subcellularLocation>
</comment>
<feature type="non-terminal residue" evidence="6">
    <location>
        <position position="428"/>
    </location>
</feature>
<feature type="transmembrane region" description="Helical" evidence="5">
    <location>
        <begin position="7"/>
        <end position="26"/>
    </location>
</feature>
<evidence type="ECO:0000256" key="1">
    <source>
        <dbReference type="ARBA" id="ARBA00004370"/>
    </source>
</evidence>
<feature type="transmembrane region" description="Helical" evidence="5">
    <location>
        <begin position="273"/>
        <end position="295"/>
    </location>
</feature>
<dbReference type="GO" id="GO:0016020">
    <property type="term" value="C:membrane"/>
    <property type="evidence" value="ECO:0007669"/>
    <property type="project" value="UniProtKB-SubCell"/>
</dbReference>
<name>A0A0K8TKB8_TABBR</name>
<dbReference type="Gene3D" id="1.20.1250.20">
    <property type="entry name" value="MFS general substrate transporter like domains"/>
    <property type="match status" value="1"/>
</dbReference>
<feature type="transmembrane region" description="Helical" evidence="5">
    <location>
        <begin position="98"/>
        <end position="121"/>
    </location>
</feature>
<dbReference type="SUPFAM" id="SSF103473">
    <property type="entry name" value="MFS general substrate transporter"/>
    <property type="match status" value="1"/>
</dbReference>
<dbReference type="InterPro" id="IPR036259">
    <property type="entry name" value="MFS_trans_sf"/>
</dbReference>
<feature type="transmembrane region" description="Helical" evidence="5">
    <location>
        <begin position="370"/>
        <end position="392"/>
    </location>
</feature>
<sequence>QFFIAVIVNIPCFIIGGYIVWISNIFHDNFPKSNSDFRKTDVKYSVLTIILYGIMGCIGSLMSPFMADLLGRRLLLQTIGFLQFIVSFPLTVSPCDYVVFIFNATLAYLAGIIINVVPLYCREIFTWKLCTDILVWSFMSIGTFVAYLILVAFDDRVFATYLSCCALFALIGTFFIPESPLFHVQSGLKQSAVWSLKILYTNITEENLQYIMSTLQSQKVRNIVFTYKLFFRKRNGKAFFMSLCLIIFQQLTGISIFLFNLPKLIGTSHSDNAFLSEMACVTYAHLLGIIISWYLMSKNINMKNFLLLSYSWLTIILFLLCVFHALHCTLDGWLPSFLLQHYIVAFNSGAALMTTAIIDDIYKKEALKYIYSVLNCISFIIVTLLSVLLYLYPTHFYLFYPICGSISFCAIIFICKFVSKISCKRCLF</sequence>
<organism evidence="6">
    <name type="scientific">Tabanus bromius</name>
    <name type="common">Band-eyed brown horse fly</name>
    <dbReference type="NCBI Taxonomy" id="304241"/>
    <lineage>
        <taxon>Eukaryota</taxon>
        <taxon>Metazoa</taxon>
        <taxon>Ecdysozoa</taxon>
        <taxon>Arthropoda</taxon>
        <taxon>Hexapoda</taxon>
        <taxon>Insecta</taxon>
        <taxon>Pterygota</taxon>
        <taxon>Neoptera</taxon>
        <taxon>Endopterygota</taxon>
        <taxon>Diptera</taxon>
        <taxon>Brachycera</taxon>
        <taxon>Tabanomorpha</taxon>
        <taxon>Tabanoidea</taxon>
        <taxon>Tabanidae</taxon>
        <taxon>Tabanus</taxon>
    </lineage>
</organism>
<dbReference type="InterPro" id="IPR050549">
    <property type="entry name" value="MFS_Trehalose_Transporter"/>
</dbReference>
<feature type="transmembrane region" description="Helical" evidence="5">
    <location>
        <begin position="238"/>
        <end position="261"/>
    </location>
</feature>
<evidence type="ECO:0000256" key="4">
    <source>
        <dbReference type="ARBA" id="ARBA00023136"/>
    </source>
</evidence>
<dbReference type="EMBL" id="GDAI01003035">
    <property type="protein sequence ID" value="JAI14568.1"/>
    <property type="molecule type" value="mRNA"/>
</dbReference>
<evidence type="ECO:0000256" key="5">
    <source>
        <dbReference type="SAM" id="Phobius"/>
    </source>
</evidence>
<dbReference type="PANTHER" id="PTHR48021:SF1">
    <property type="entry name" value="GH07001P-RELATED"/>
    <property type="match status" value="1"/>
</dbReference>
<feature type="transmembrane region" description="Helical" evidence="5">
    <location>
        <begin position="74"/>
        <end position="92"/>
    </location>
</feature>
<evidence type="ECO:0000313" key="6">
    <source>
        <dbReference type="EMBL" id="JAI14568.1"/>
    </source>
</evidence>
<keyword evidence="4 5" id="KW-0472">Membrane</keyword>
<accession>A0A0K8TKB8</accession>
<protein>
    <submittedName>
        <fullName evidence="6">Putative transporter major facilitator superfamily</fullName>
    </submittedName>
</protein>
<proteinExistence type="evidence at transcript level"/>